<dbReference type="PANTHER" id="PTHR48050:SF13">
    <property type="entry name" value="STEROL 3-BETA-GLUCOSYLTRANSFERASE UGT80A2"/>
    <property type="match status" value="1"/>
</dbReference>
<reference evidence="2 3" key="1">
    <citation type="submission" date="2020-07" db="EMBL/GenBank/DDBJ databases">
        <title>Sequencing the genomes of 1000 actinobacteria strains.</title>
        <authorList>
            <person name="Klenk H.-P."/>
        </authorList>
    </citation>
    <scope>NUCLEOTIDE SEQUENCE [LARGE SCALE GENOMIC DNA]</scope>
    <source>
        <strain evidence="2 3">DSM 22083</strain>
    </source>
</reference>
<dbReference type="Gene3D" id="3.40.50.2000">
    <property type="entry name" value="Glycogen Phosphorylase B"/>
    <property type="match status" value="2"/>
</dbReference>
<dbReference type="InterPro" id="IPR002213">
    <property type="entry name" value="UDP_glucos_trans"/>
</dbReference>
<evidence type="ECO:0000313" key="2">
    <source>
        <dbReference type="EMBL" id="NYE70432.1"/>
    </source>
</evidence>
<name>A0A7Y9I525_9ACTN</name>
<comment type="caution">
    <text evidence="2">The sequence shown here is derived from an EMBL/GenBank/DDBJ whole genome shotgun (WGS) entry which is preliminary data.</text>
</comment>
<dbReference type="GO" id="GO:0017000">
    <property type="term" value="P:antibiotic biosynthetic process"/>
    <property type="evidence" value="ECO:0007669"/>
    <property type="project" value="UniProtKB-ARBA"/>
</dbReference>
<dbReference type="InterPro" id="IPR050426">
    <property type="entry name" value="Glycosyltransferase_28"/>
</dbReference>
<keyword evidence="2" id="KW-0808">Transferase</keyword>
<dbReference type="CDD" id="cd03784">
    <property type="entry name" value="GT1_Gtf-like"/>
    <property type="match status" value="1"/>
</dbReference>
<gene>
    <name evidence="2" type="ORF">BKA15_001761</name>
</gene>
<feature type="domain" description="Erythromycin biosynthesis protein CIII-like C-terminal" evidence="1">
    <location>
        <begin position="297"/>
        <end position="420"/>
    </location>
</feature>
<dbReference type="PANTHER" id="PTHR48050">
    <property type="entry name" value="STEROL 3-BETA-GLUCOSYLTRANSFERASE"/>
    <property type="match status" value="1"/>
</dbReference>
<dbReference type="SUPFAM" id="SSF53756">
    <property type="entry name" value="UDP-Glycosyltransferase/glycogen phosphorylase"/>
    <property type="match status" value="1"/>
</dbReference>
<accession>A0A7Y9I525</accession>
<keyword evidence="3" id="KW-1185">Reference proteome</keyword>
<dbReference type="EMBL" id="JACCBU010000001">
    <property type="protein sequence ID" value="NYE70432.1"/>
    <property type="molecule type" value="Genomic_DNA"/>
</dbReference>
<evidence type="ECO:0000313" key="3">
    <source>
        <dbReference type="Proteomes" id="UP000569914"/>
    </source>
</evidence>
<dbReference type="AlphaFoldDB" id="A0A7Y9I525"/>
<proteinExistence type="predicted"/>
<dbReference type="InterPro" id="IPR010610">
    <property type="entry name" value="EryCIII-like_C"/>
</dbReference>
<dbReference type="GO" id="GO:0008194">
    <property type="term" value="F:UDP-glycosyltransferase activity"/>
    <property type="evidence" value="ECO:0007669"/>
    <property type="project" value="InterPro"/>
</dbReference>
<sequence length="445" mass="47302">MPSLLICSTSAHGHVAPLLPIASELVTAGFRVRFLTGAKFRSAVERTGAEHLALPADADLDDHDLDGQFPDRARLTGVARMKFDLVQLFLKPVPAQLRAVREAVAAEPTDAVLAEPLFVGGGAYLLQRSTPTDPMVIIAGTLPLSISSRDTAPFGFGLQPLKGPLGRLRNAVLQFAAEKIVFGSVQRTAERIIRETTGKDLPCFVMDWPAQADAIVQFSVPGFEYPRSDLPDRVHFVGPLSLPTTEPATLPDWWADLDQDQAVIIVNQGTVANQDYDQLIAPALTALGRPAGTAADPLIVVTTGGRPLDTLPQPLPDNVRAATYLPFDQLLPKADLMITNGGYGGVHAALRHGVPLIVAGTTEDKVEVGARVTYTGVGINLATNRPTPPQLAEAVRTVLGDGRYTAAATRLGNEIGRAPGVAAIRSLIEERRRTAAGGLSSKDEV</sequence>
<dbReference type="GO" id="GO:0016758">
    <property type="term" value="F:hexosyltransferase activity"/>
    <property type="evidence" value="ECO:0007669"/>
    <property type="project" value="UniProtKB-ARBA"/>
</dbReference>
<evidence type="ECO:0000259" key="1">
    <source>
        <dbReference type="Pfam" id="PF06722"/>
    </source>
</evidence>
<dbReference type="Proteomes" id="UP000569914">
    <property type="component" value="Unassembled WGS sequence"/>
</dbReference>
<protein>
    <submittedName>
        <fullName evidence="2">UDP:flavonoid glycosyltransferase YjiC (YdhE family)</fullName>
    </submittedName>
</protein>
<organism evidence="2 3">
    <name type="scientific">Microlunatus parietis</name>
    <dbReference type="NCBI Taxonomy" id="682979"/>
    <lineage>
        <taxon>Bacteria</taxon>
        <taxon>Bacillati</taxon>
        <taxon>Actinomycetota</taxon>
        <taxon>Actinomycetes</taxon>
        <taxon>Propionibacteriales</taxon>
        <taxon>Propionibacteriaceae</taxon>
        <taxon>Microlunatus</taxon>
    </lineage>
</organism>
<dbReference type="RefSeq" id="WP_179749871.1">
    <property type="nucleotide sequence ID" value="NZ_JACCBU010000001.1"/>
</dbReference>
<dbReference type="Pfam" id="PF06722">
    <property type="entry name" value="EryCIII-like_C"/>
    <property type="match status" value="1"/>
</dbReference>